<keyword evidence="4" id="KW-1185">Reference proteome</keyword>
<dbReference type="CDD" id="cd00067">
    <property type="entry name" value="GAL4"/>
    <property type="match status" value="1"/>
</dbReference>
<evidence type="ECO:0000256" key="1">
    <source>
        <dbReference type="SAM" id="MobiDB-lite"/>
    </source>
</evidence>
<protein>
    <recommendedName>
        <fullName evidence="2">Zn(2)-C6 fungal-type domain-containing protein</fullName>
    </recommendedName>
</protein>
<dbReference type="Gene3D" id="4.10.240.10">
    <property type="entry name" value="Zn(2)-C6 fungal-type DNA-binding domain"/>
    <property type="match status" value="1"/>
</dbReference>
<dbReference type="AlphaFoldDB" id="A0A0L0SXG7"/>
<dbReference type="SUPFAM" id="SSF57701">
    <property type="entry name" value="Zn2/Cys6 DNA-binding domain"/>
    <property type="match status" value="1"/>
</dbReference>
<dbReference type="PROSITE" id="PS50048">
    <property type="entry name" value="ZN2_CY6_FUNGAL_2"/>
    <property type="match status" value="1"/>
</dbReference>
<organism evidence="3 4">
    <name type="scientific">Allomyces macrogynus (strain ATCC 38327)</name>
    <name type="common">Allomyces javanicus var. macrogynus</name>
    <dbReference type="NCBI Taxonomy" id="578462"/>
    <lineage>
        <taxon>Eukaryota</taxon>
        <taxon>Fungi</taxon>
        <taxon>Fungi incertae sedis</taxon>
        <taxon>Blastocladiomycota</taxon>
        <taxon>Blastocladiomycetes</taxon>
        <taxon>Blastocladiales</taxon>
        <taxon>Blastocladiaceae</taxon>
        <taxon>Allomyces</taxon>
    </lineage>
</organism>
<dbReference type="OrthoDB" id="1555531at2759"/>
<dbReference type="InterPro" id="IPR036864">
    <property type="entry name" value="Zn2-C6_fun-type_DNA-bd_sf"/>
</dbReference>
<dbReference type="GO" id="GO:0000981">
    <property type="term" value="F:DNA-binding transcription factor activity, RNA polymerase II-specific"/>
    <property type="evidence" value="ECO:0007669"/>
    <property type="project" value="InterPro"/>
</dbReference>
<dbReference type="GO" id="GO:0008270">
    <property type="term" value="F:zinc ion binding"/>
    <property type="evidence" value="ECO:0007669"/>
    <property type="project" value="InterPro"/>
</dbReference>
<reference evidence="4" key="2">
    <citation type="submission" date="2009-11" db="EMBL/GenBank/DDBJ databases">
        <title>The Genome Sequence of Allomyces macrogynus strain ATCC 38327.</title>
        <authorList>
            <consortium name="The Broad Institute Genome Sequencing Platform"/>
            <person name="Russ C."/>
            <person name="Cuomo C."/>
            <person name="Shea T."/>
            <person name="Young S.K."/>
            <person name="Zeng Q."/>
            <person name="Koehrsen M."/>
            <person name="Haas B."/>
            <person name="Borodovsky M."/>
            <person name="Guigo R."/>
            <person name="Alvarado L."/>
            <person name="Berlin A."/>
            <person name="Borenstein D."/>
            <person name="Chen Z."/>
            <person name="Engels R."/>
            <person name="Freedman E."/>
            <person name="Gellesch M."/>
            <person name="Goldberg J."/>
            <person name="Griggs A."/>
            <person name="Gujja S."/>
            <person name="Heiman D."/>
            <person name="Hepburn T."/>
            <person name="Howarth C."/>
            <person name="Jen D."/>
            <person name="Larson L."/>
            <person name="Lewis B."/>
            <person name="Mehta T."/>
            <person name="Park D."/>
            <person name="Pearson M."/>
            <person name="Roberts A."/>
            <person name="Saif S."/>
            <person name="Shenoy N."/>
            <person name="Sisk P."/>
            <person name="Stolte C."/>
            <person name="Sykes S."/>
            <person name="Walk T."/>
            <person name="White J."/>
            <person name="Yandava C."/>
            <person name="Burger G."/>
            <person name="Gray M.W."/>
            <person name="Holland P.W.H."/>
            <person name="King N."/>
            <person name="Lang F.B.F."/>
            <person name="Roger A.J."/>
            <person name="Ruiz-Trillo I."/>
            <person name="Lander E."/>
            <person name="Nusbaum C."/>
        </authorList>
    </citation>
    <scope>NUCLEOTIDE SEQUENCE [LARGE SCALE GENOMIC DNA]</scope>
    <source>
        <strain evidence="4">ATCC 38327</strain>
    </source>
</reference>
<dbReference type="PRINTS" id="PR01217">
    <property type="entry name" value="PRICHEXTENSN"/>
</dbReference>
<sequence>MFAGDDDPLALFLAELDDQAATGRTRHDHDQLGHDACNAVATDASALVDLDAWLATDPLATFPPANVQLRPDYLATPPLELSSPSTASPARRLDAADLAGLDLVCPDLALLLLDAQPAAATASLALPTTSGTGSGMGTSNATEPKLDESAAAAAASMTMNNARADDQARLDARADTVSWHSNCTDAGHVEDATPVLTIAAATQRTNAPQFHKSAAVVTAQPGVQVAPGPIATGNTNSVPVAPPASTVPVASPPPTATAPTAPVPPVAPSTIPAPAPRITISALMSLRHLAANSGSSYAHHRAGGGRISGCTPPSAPFPLITTPPALPPTPTPSPPAQTVPAGPRVLGGKVLRPVLPRPTAPPPPTPPRFPTPYAVYWPGATVPGAAPVRPTYVTTPVQHTAVGAHPAMPVAVQHPTSPMTVPHTATVQHPTLVQHPSLAQHSPTATLHTPRAAPTIISAPTKKPISCVHCRASHVACPGLRPCTRCVRLGRAETCVDYIPKRQLASSSMGTLAPGAKRRKRAGTASAACFPPPPPPESVALTAQREPPIPRAAAGAAAAARWGG</sequence>
<evidence type="ECO:0000313" key="3">
    <source>
        <dbReference type="EMBL" id="KNE67024.1"/>
    </source>
</evidence>
<accession>A0A0L0SXG7</accession>
<evidence type="ECO:0000259" key="2">
    <source>
        <dbReference type="PROSITE" id="PS50048"/>
    </source>
</evidence>
<feature type="compositionally biased region" description="Pro residues" evidence="1">
    <location>
        <begin position="324"/>
        <end position="337"/>
    </location>
</feature>
<dbReference type="EMBL" id="GG745352">
    <property type="protein sequence ID" value="KNE67024.1"/>
    <property type="molecule type" value="Genomic_DNA"/>
</dbReference>
<reference evidence="3 4" key="1">
    <citation type="submission" date="2009-11" db="EMBL/GenBank/DDBJ databases">
        <title>Annotation of Allomyces macrogynus ATCC 38327.</title>
        <authorList>
            <consortium name="The Broad Institute Genome Sequencing Platform"/>
            <person name="Russ C."/>
            <person name="Cuomo C."/>
            <person name="Burger G."/>
            <person name="Gray M.W."/>
            <person name="Holland P.W.H."/>
            <person name="King N."/>
            <person name="Lang F.B.F."/>
            <person name="Roger A.J."/>
            <person name="Ruiz-Trillo I."/>
            <person name="Young S.K."/>
            <person name="Zeng Q."/>
            <person name="Gargeya S."/>
            <person name="Fitzgerald M."/>
            <person name="Haas B."/>
            <person name="Abouelleil A."/>
            <person name="Alvarado L."/>
            <person name="Arachchi H.M."/>
            <person name="Berlin A."/>
            <person name="Chapman S.B."/>
            <person name="Gearin G."/>
            <person name="Goldberg J."/>
            <person name="Griggs A."/>
            <person name="Gujja S."/>
            <person name="Hansen M."/>
            <person name="Heiman D."/>
            <person name="Howarth C."/>
            <person name="Larimer J."/>
            <person name="Lui A."/>
            <person name="MacDonald P.J.P."/>
            <person name="McCowen C."/>
            <person name="Montmayeur A."/>
            <person name="Murphy C."/>
            <person name="Neiman D."/>
            <person name="Pearson M."/>
            <person name="Priest M."/>
            <person name="Roberts A."/>
            <person name="Saif S."/>
            <person name="Shea T."/>
            <person name="Sisk P."/>
            <person name="Stolte C."/>
            <person name="Sykes S."/>
            <person name="Wortman J."/>
            <person name="Nusbaum C."/>
            <person name="Birren B."/>
        </authorList>
    </citation>
    <scope>NUCLEOTIDE SEQUENCE [LARGE SCALE GENOMIC DNA]</scope>
    <source>
        <strain evidence="3 4">ATCC 38327</strain>
    </source>
</reference>
<feature type="domain" description="Zn(2)-C6 fungal-type" evidence="2">
    <location>
        <begin position="466"/>
        <end position="497"/>
    </location>
</feature>
<dbReference type="Proteomes" id="UP000054350">
    <property type="component" value="Unassembled WGS sequence"/>
</dbReference>
<feature type="region of interest" description="Disordered" evidence="1">
    <location>
        <begin position="297"/>
        <end position="338"/>
    </location>
</feature>
<dbReference type="Pfam" id="PF00172">
    <property type="entry name" value="Zn_clus"/>
    <property type="match status" value="1"/>
</dbReference>
<evidence type="ECO:0000313" key="4">
    <source>
        <dbReference type="Proteomes" id="UP000054350"/>
    </source>
</evidence>
<name>A0A0L0SXG7_ALLM3</name>
<feature type="region of interest" description="Disordered" evidence="1">
    <location>
        <begin position="511"/>
        <end position="541"/>
    </location>
</feature>
<gene>
    <name evidence="3" type="ORF">AMAG_12102</name>
</gene>
<dbReference type="STRING" id="578462.A0A0L0SXG7"/>
<proteinExistence type="predicted"/>
<dbReference type="VEuPathDB" id="FungiDB:AMAG_12102"/>
<dbReference type="InterPro" id="IPR001138">
    <property type="entry name" value="Zn2Cys6_DnaBD"/>
</dbReference>
<dbReference type="SMART" id="SM00066">
    <property type="entry name" value="GAL4"/>
    <property type="match status" value="1"/>
</dbReference>